<dbReference type="Pfam" id="PF01266">
    <property type="entry name" value="DAO"/>
    <property type="match status" value="1"/>
</dbReference>
<sequence>MSLLPQSASTLIIGGGIQGLSLAFNLAEMGQKGIVVLDAGYWQGGASGRNGTLIRAGFASTAWSGLFKLTLDEWQSWSKRLGENVMFTRRGYTVVAEKAATVDMLEQGAKLHARLGIRSQILGKAQTAKLLPALNQQHVLAAQHQPDGGVAPHHAAMKALYQYCHTHGVGIHYRTKVTGIETTNGRAAAVMIGDHRIAAETIVCCAGGHNPEMAGLAGVSLNGHGMKIEAMALEPTRPLIKPAIALIDSLAYFHQTSRGEVVGGTEVPETPHISLRADVPVMADMAKIYLRMFPQLGPVRILRHWGGLIHASKDFAPLLGPHPDLQDLWFSAGWSYGFAGAPAAGKLLAQAIARGQTDARMKPFALDRFETTGPIIEGGIVVA</sequence>
<organism evidence="3 4">
    <name type="scientific">Pseudogemmobacter faecipullorum</name>
    <dbReference type="NCBI Taxonomy" id="2755041"/>
    <lineage>
        <taxon>Bacteria</taxon>
        <taxon>Pseudomonadati</taxon>
        <taxon>Pseudomonadota</taxon>
        <taxon>Alphaproteobacteria</taxon>
        <taxon>Rhodobacterales</taxon>
        <taxon>Paracoccaceae</taxon>
        <taxon>Pseudogemmobacter</taxon>
    </lineage>
</organism>
<keyword evidence="1" id="KW-0560">Oxidoreductase</keyword>
<proteinExistence type="predicted"/>
<feature type="domain" description="FAD dependent oxidoreductase" evidence="2">
    <location>
        <begin position="11"/>
        <end position="350"/>
    </location>
</feature>
<comment type="caution">
    <text evidence="3">The sequence shown here is derived from an EMBL/GenBank/DDBJ whole genome shotgun (WGS) entry which is preliminary data.</text>
</comment>
<protein>
    <submittedName>
        <fullName evidence="3">FAD-dependent oxidoreductase</fullName>
    </submittedName>
</protein>
<dbReference type="RefSeq" id="WP_226935856.1">
    <property type="nucleotide sequence ID" value="NZ_JACDXX010000010.1"/>
</dbReference>
<accession>A0ABS8CMT7</accession>
<dbReference type="PANTHER" id="PTHR13847:SF287">
    <property type="entry name" value="FAD-DEPENDENT OXIDOREDUCTASE DOMAIN-CONTAINING PROTEIN 1"/>
    <property type="match status" value="1"/>
</dbReference>
<dbReference type="Proteomes" id="UP001198571">
    <property type="component" value="Unassembled WGS sequence"/>
</dbReference>
<dbReference type="EMBL" id="JACDXX010000010">
    <property type="protein sequence ID" value="MCB5410716.1"/>
    <property type="molecule type" value="Genomic_DNA"/>
</dbReference>
<dbReference type="Gene3D" id="3.50.50.60">
    <property type="entry name" value="FAD/NAD(P)-binding domain"/>
    <property type="match status" value="1"/>
</dbReference>
<dbReference type="PANTHER" id="PTHR13847">
    <property type="entry name" value="SARCOSINE DEHYDROGENASE-RELATED"/>
    <property type="match status" value="1"/>
</dbReference>
<gene>
    <name evidence="3" type="ORF">H0485_12000</name>
</gene>
<dbReference type="SUPFAM" id="SSF51905">
    <property type="entry name" value="FAD/NAD(P)-binding domain"/>
    <property type="match status" value="1"/>
</dbReference>
<evidence type="ECO:0000313" key="4">
    <source>
        <dbReference type="Proteomes" id="UP001198571"/>
    </source>
</evidence>
<name>A0ABS8CMT7_9RHOB</name>
<dbReference type="InterPro" id="IPR006076">
    <property type="entry name" value="FAD-dep_OxRdtase"/>
</dbReference>
<dbReference type="Gene3D" id="3.30.9.10">
    <property type="entry name" value="D-Amino Acid Oxidase, subunit A, domain 2"/>
    <property type="match status" value="1"/>
</dbReference>
<dbReference type="InterPro" id="IPR036188">
    <property type="entry name" value="FAD/NAD-bd_sf"/>
</dbReference>
<evidence type="ECO:0000259" key="2">
    <source>
        <dbReference type="Pfam" id="PF01266"/>
    </source>
</evidence>
<reference evidence="3 4" key="1">
    <citation type="submission" date="2020-07" db="EMBL/GenBank/DDBJ databases">
        <title>Pseudogemmobacter sp. nov., isolated from poultry manure in Taiwan.</title>
        <authorList>
            <person name="Lin S.-Y."/>
            <person name="Tang Y.-S."/>
            <person name="Young C.-C."/>
        </authorList>
    </citation>
    <scope>NUCLEOTIDE SEQUENCE [LARGE SCALE GENOMIC DNA]</scope>
    <source>
        <strain evidence="3 4">CC-YST710</strain>
    </source>
</reference>
<keyword evidence="4" id="KW-1185">Reference proteome</keyword>
<evidence type="ECO:0000313" key="3">
    <source>
        <dbReference type="EMBL" id="MCB5410716.1"/>
    </source>
</evidence>
<evidence type="ECO:0000256" key="1">
    <source>
        <dbReference type="ARBA" id="ARBA00023002"/>
    </source>
</evidence>